<dbReference type="PANTHER" id="PTHR48081:SF8">
    <property type="entry name" value="ALPHA_BETA HYDROLASE FOLD-3 DOMAIN-CONTAINING PROTEIN-RELATED"/>
    <property type="match status" value="1"/>
</dbReference>
<dbReference type="Pfam" id="PF07859">
    <property type="entry name" value="Abhydrolase_3"/>
    <property type="match status" value="1"/>
</dbReference>
<organism evidence="4 5">
    <name type="scientific">Paenibacillus antarcticus</name>
    <dbReference type="NCBI Taxonomy" id="253703"/>
    <lineage>
        <taxon>Bacteria</taxon>
        <taxon>Bacillati</taxon>
        <taxon>Bacillota</taxon>
        <taxon>Bacilli</taxon>
        <taxon>Bacillales</taxon>
        <taxon>Paenibacillaceae</taxon>
        <taxon>Paenibacillus</taxon>
    </lineage>
</organism>
<feature type="region of interest" description="Disordered" evidence="2">
    <location>
        <begin position="18"/>
        <end position="42"/>
    </location>
</feature>
<evidence type="ECO:0000256" key="1">
    <source>
        <dbReference type="ARBA" id="ARBA00022801"/>
    </source>
</evidence>
<dbReference type="InterPro" id="IPR029058">
    <property type="entry name" value="AB_hydrolase_fold"/>
</dbReference>
<dbReference type="InterPro" id="IPR013094">
    <property type="entry name" value="AB_hydrolase_3"/>
</dbReference>
<dbReference type="SUPFAM" id="SSF53474">
    <property type="entry name" value="alpha/beta-Hydrolases"/>
    <property type="match status" value="1"/>
</dbReference>
<reference evidence="4 5" key="1">
    <citation type="submission" date="2016-03" db="EMBL/GenBank/DDBJ databases">
        <title>Draft genome sequence of Paenibacillus antarcticus CECT 5836.</title>
        <authorList>
            <person name="Shin S.-K."/>
            <person name="Yi H."/>
        </authorList>
    </citation>
    <scope>NUCLEOTIDE SEQUENCE [LARGE SCALE GENOMIC DNA]</scope>
    <source>
        <strain evidence="4 5">CECT 5836</strain>
    </source>
</reference>
<evidence type="ECO:0000313" key="5">
    <source>
        <dbReference type="Proteomes" id="UP000077355"/>
    </source>
</evidence>
<comment type="caution">
    <text evidence="4">The sequence shown here is derived from an EMBL/GenBank/DDBJ whole genome shotgun (WGS) entry which is preliminary data.</text>
</comment>
<name>A0A168JTV6_9BACL</name>
<evidence type="ECO:0000256" key="2">
    <source>
        <dbReference type="SAM" id="MobiDB-lite"/>
    </source>
</evidence>
<evidence type="ECO:0000313" key="4">
    <source>
        <dbReference type="EMBL" id="OAB41096.1"/>
    </source>
</evidence>
<sequence>MSEAKKVILEPAAQKFADDNAKPPFLSDLGPEKGRDTVDDVQSGEVEKPEVLITDLDIPGGPNGPVSVRVIRPVHAPATLPVIVYIHGAGWVFGNKHTHDRLIREISIGAQAAVVFPNYSLSPESKYPTAIEEIYAVVKWVAEEGTEQGFDINSLVVAGDSVGGNMTAAITLMCKERKGPKINKQLLFYPVTDASFNTDSYHQFAEGYFLQRDGMKWFWEQYTDDPKDREQITASPLRATIEQLRDLPEALIITGEADVLRDEGEAYANKLREAGVTVTAVRFQGIIHDFVMLNALADTNAKKAALKLTTTWIREGF</sequence>
<dbReference type="RefSeq" id="WP_068652687.1">
    <property type="nucleotide sequence ID" value="NZ_CP043611.1"/>
</dbReference>
<dbReference type="AlphaFoldDB" id="A0A168JTV6"/>
<dbReference type="Gene3D" id="3.40.50.1820">
    <property type="entry name" value="alpha/beta hydrolase"/>
    <property type="match status" value="1"/>
</dbReference>
<keyword evidence="1" id="KW-0378">Hydrolase</keyword>
<keyword evidence="5" id="KW-1185">Reference proteome</keyword>
<dbReference type="PANTHER" id="PTHR48081">
    <property type="entry name" value="AB HYDROLASE SUPERFAMILY PROTEIN C4A8.06C"/>
    <property type="match status" value="1"/>
</dbReference>
<accession>A0A168JTV6</accession>
<evidence type="ECO:0000259" key="3">
    <source>
        <dbReference type="Pfam" id="PF07859"/>
    </source>
</evidence>
<dbReference type="InterPro" id="IPR050300">
    <property type="entry name" value="GDXG_lipolytic_enzyme"/>
</dbReference>
<gene>
    <name evidence="4" type="ORF">PBAT_21270</name>
</gene>
<dbReference type="OrthoDB" id="9815425at2"/>
<feature type="domain" description="Alpha/beta hydrolase fold-3" evidence="3">
    <location>
        <begin position="83"/>
        <end position="291"/>
    </location>
</feature>
<dbReference type="GO" id="GO:0016787">
    <property type="term" value="F:hydrolase activity"/>
    <property type="evidence" value="ECO:0007669"/>
    <property type="project" value="UniProtKB-KW"/>
</dbReference>
<dbReference type="EMBL" id="LVJI01000048">
    <property type="protein sequence ID" value="OAB41096.1"/>
    <property type="molecule type" value="Genomic_DNA"/>
</dbReference>
<protein>
    <submittedName>
        <fullName evidence="4">Esterase</fullName>
    </submittedName>
</protein>
<proteinExistence type="predicted"/>
<dbReference type="Proteomes" id="UP000077355">
    <property type="component" value="Unassembled WGS sequence"/>
</dbReference>